<sequence length="417" mass="48234">MVLCDECNDEGKWRCSGCLSGWYCSKACQKKAWSVHKVLCKTLKDFQIRPAPKTTREGFTRAIYFHPEESTPRFVWLKHKCVPAEDQHTSAFTLVCPGALAANNEEEAKYNDDISMRNSWIQRNYALLRELPYTIWVSHREGFLHDGSRHNKATDKISDLQSRHLYDWRGPMIVYGREEFEGRIQDLFPVDLRLIRHWLNSYRFEGKYSPETLKQELSDVVGVRMNCIGDEKVDGRPKCEAAMIPGYHRIFEVEAAPISERLGFPVMVCRIPGSVNHWKQRSSVEGMCAYVNQPATMLHLGCEPTNTEGMMKSQYAWGWAPWKWQNDVGSVIIVRKDKKHLLPEHAEALADFCQNYLLEIFGEQKESECGVSGSTPGLGKEYVLEKIAKEKFLEYYEAWKARQMDEVKRNQISPYDV</sequence>
<keyword evidence="1" id="KW-0479">Metal-binding</keyword>
<evidence type="ECO:0000256" key="3">
    <source>
        <dbReference type="ARBA" id="ARBA00022833"/>
    </source>
</evidence>
<dbReference type="Proteomes" id="UP000800040">
    <property type="component" value="Unassembled WGS sequence"/>
</dbReference>
<evidence type="ECO:0000256" key="1">
    <source>
        <dbReference type="ARBA" id="ARBA00022723"/>
    </source>
</evidence>
<organism evidence="6 7">
    <name type="scientific">Decorospora gaudefroyi</name>
    <dbReference type="NCBI Taxonomy" id="184978"/>
    <lineage>
        <taxon>Eukaryota</taxon>
        <taxon>Fungi</taxon>
        <taxon>Dikarya</taxon>
        <taxon>Ascomycota</taxon>
        <taxon>Pezizomycotina</taxon>
        <taxon>Dothideomycetes</taxon>
        <taxon>Pleosporomycetidae</taxon>
        <taxon>Pleosporales</taxon>
        <taxon>Pleosporineae</taxon>
        <taxon>Pleosporaceae</taxon>
        <taxon>Decorospora</taxon>
    </lineage>
</organism>
<dbReference type="InterPro" id="IPR002893">
    <property type="entry name" value="Znf_MYND"/>
</dbReference>
<accession>A0A6A5KBG2</accession>
<gene>
    <name evidence="6" type="ORF">BDW02DRAFT_92701</name>
</gene>
<name>A0A6A5KBG2_9PLEO</name>
<dbReference type="EMBL" id="ML975389">
    <property type="protein sequence ID" value="KAF1830653.1"/>
    <property type="molecule type" value="Genomic_DNA"/>
</dbReference>
<keyword evidence="3" id="KW-0862">Zinc</keyword>
<keyword evidence="2 4" id="KW-0863">Zinc-finger</keyword>
<reference evidence="6" key="1">
    <citation type="submission" date="2020-01" db="EMBL/GenBank/DDBJ databases">
        <authorList>
            <consortium name="DOE Joint Genome Institute"/>
            <person name="Haridas S."/>
            <person name="Albert R."/>
            <person name="Binder M."/>
            <person name="Bloem J."/>
            <person name="Labutti K."/>
            <person name="Salamov A."/>
            <person name="Andreopoulos B."/>
            <person name="Baker S.E."/>
            <person name="Barry K."/>
            <person name="Bills G."/>
            <person name="Bluhm B.H."/>
            <person name="Cannon C."/>
            <person name="Castanera R."/>
            <person name="Culley D.E."/>
            <person name="Daum C."/>
            <person name="Ezra D."/>
            <person name="Gonzalez J.B."/>
            <person name="Henrissat B."/>
            <person name="Kuo A."/>
            <person name="Liang C."/>
            <person name="Lipzen A."/>
            <person name="Lutzoni F."/>
            <person name="Magnuson J."/>
            <person name="Mondo S."/>
            <person name="Nolan M."/>
            <person name="Ohm R."/>
            <person name="Pangilinan J."/>
            <person name="Park H.-J."/>
            <person name="Ramirez L."/>
            <person name="Alfaro M."/>
            <person name="Sun H."/>
            <person name="Tritt A."/>
            <person name="Yoshinaga Y."/>
            <person name="Zwiers L.-H."/>
            <person name="Turgeon B.G."/>
            <person name="Goodwin S.B."/>
            <person name="Spatafora J.W."/>
            <person name="Crous P.W."/>
            <person name="Grigoriev I.V."/>
        </authorList>
    </citation>
    <scope>NUCLEOTIDE SEQUENCE</scope>
    <source>
        <strain evidence="6">P77</strain>
    </source>
</reference>
<dbReference type="Gene3D" id="6.10.140.2220">
    <property type="match status" value="1"/>
</dbReference>
<evidence type="ECO:0000256" key="4">
    <source>
        <dbReference type="PROSITE-ProRule" id="PRU00134"/>
    </source>
</evidence>
<dbReference type="PROSITE" id="PS01360">
    <property type="entry name" value="ZF_MYND_1"/>
    <property type="match status" value="1"/>
</dbReference>
<protein>
    <recommendedName>
        <fullName evidence="5">MYND-type domain-containing protein</fullName>
    </recommendedName>
</protein>
<dbReference type="GO" id="GO:0008270">
    <property type="term" value="F:zinc ion binding"/>
    <property type="evidence" value="ECO:0007669"/>
    <property type="project" value="UniProtKB-KW"/>
</dbReference>
<proteinExistence type="predicted"/>
<dbReference type="Pfam" id="PF01753">
    <property type="entry name" value="zf-MYND"/>
    <property type="match status" value="1"/>
</dbReference>
<evidence type="ECO:0000259" key="5">
    <source>
        <dbReference type="PROSITE" id="PS50865"/>
    </source>
</evidence>
<keyword evidence="7" id="KW-1185">Reference proteome</keyword>
<feature type="domain" description="MYND-type" evidence="5">
    <location>
        <begin position="4"/>
        <end position="40"/>
    </location>
</feature>
<evidence type="ECO:0000256" key="2">
    <source>
        <dbReference type="ARBA" id="ARBA00022771"/>
    </source>
</evidence>
<dbReference type="AlphaFoldDB" id="A0A6A5KBG2"/>
<evidence type="ECO:0000313" key="6">
    <source>
        <dbReference type="EMBL" id="KAF1830653.1"/>
    </source>
</evidence>
<dbReference type="PROSITE" id="PS50865">
    <property type="entry name" value="ZF_MYND_2"/>
    <property type="match status" value="1"/>
</dbReference>
<dbReference type="OrthoDB" id="437457at2759"/>
<evidence type="ECO:0000313" key="7">
    <source>
        <dbReference type="Proteomes" id="UP000800040"/>
    </source>
</evidence>
<dbReference type="SUPFAM" id="SSF144232">
    <property type="entry name" value="HIT/MYND zinc finger-like"/>
    <property type="match status" value="1"/>
</dbReference>